<reference evidence="3 4" key="1">
    <citation type="submission" date="2023-03" db="EMBL/GenBank/DDBJ databases">
        <title>High-quality genome of Scylla paramamosain provides insights in environmental adaptation.</title>
        <authorList>
            <person name="Zhang L."/>
        </authorList>
    </citation>
    <scope>NUCLEOTIDE SEQUENCE [LARGE SCALE GENOMIC DNA]</scope>
    <source>
        <strain evidence="3">LZ_2023a</strain>
        <tissue evidence="3">Muscle</tissue>
    </source>
</reference>
<organism evidence="3 4">
    <name type="scientific">Scylla paramamosain</name>
    <name type="common">Mud crab</name>
    <dbReference type="NCBI Taxonomy" id="85552"/>
    <lineage>
        <taxon>Eukaryota</taxon>
        <taxon>Metazoa</taxon>
        <taxon>Ecdysozoa</taxon>
        <taxon>Arthropoda</taxon>
        <taxon>Crustacea</taxon>
        <taxon>Multicrustacea</taxon>
        <taxon>Malacostraca</taxon>
        <taxon>Eumalacostraca</taxon>
        <taxon>Eucarida</taxon>
        <taxon>Decapoda</taxon>
        <taxon>Pleocyemata</taxon>
        <taxon>Brachyura</taxon>
        <taxon>Eubrachyura</taxon>
        <taxon>Portunoidea</taxon>
        <taxon>Portunidae</taxon>
        <taxon>Portuninae</taxon>
        <taxon>Scylla</taxon>
    </lineage>
</organism>
<feature type="chain" id="PRO_5043855698" description="Peptidase S1 domain-containing protein" evidence="1">
    <location>
        <begin position="19"/>
        <end position="479"/>
    </location>
</feature>
<dbReference type="PROSITE" id="PS50240">
    <property type="entry name" value="TRYPSIN_DOM"/>
    <property type="match status" value="1"/>
</dbReference>
<proteinExistence type="predicted"/>
<dbReference type="InterPro" id="IPR043504">
    <property type="entry name" value="Peptidase_S1_PA_chymotrypsin"/>
</dbReference>
<protein>
    <recommendedName>
        <fullName evidence="2">Peptidase S1 domain-containing protein</fullName>
    </recommendedName>
</protein>
<dbReference type="InterPro" id="IPR001254">
    <property type="entry name" value="Trypsin_dom"/>
</dbReference>
<sequence>MAAAVVAVVSVLLGTAETFTEAGLRKTHATRRLFAPPGSLTASLFLQENAMAVTFAPESLPVPLPPRRRFRRSEALMRAAKTIEGMVKVMEDKDATGVPEDPLKTELMLLSQEIHSTLTSDEDKDNTNTLTNFINDSSGPVLNNPKEPDVVVEIDEDTTDVSANATAQVFLDRVKEILEGSGIELVLPVDCGRNPLQPRDQLGTTELPWLVALGSREDGRFFYRCPGLIVTNFHVLTDADCTASPNINVVHVSRSGQLPDEEATENFVVGRRIHPDITTLTDLFLGVNVGLLELAEPFLFRVERGASHALLTQMTSSPVCLPGILEEPDPLTAFRGVVAGYTVIPERPATLPSKAGRDAEVYVKEASVYGPVWCRSGVLSADGNPNNTATLLQVLNEKHVCASVDFVETGKAVLLVEDGRTGRVRVMGVGAFANTAHTYPVVFTLVQPHRFWVEVTLKRFLDNTASRVTLEEPEGNDSV</sequence>
<dbReference type="SUPFAM" id="SSF50494">
    <property type="entry name" value="Trypsin-like serine proteases"/>
    <property type="match status" value="1"/>
</dbReference>
<dbReference type="InterPro" id="IPR051333">
    <property type="entry name" value="CLIP_Serine_Protease"/>
</dbReference>
<dbReference type="InterPro" id="IPR009003">
    <property type="entry name" value="Peptidase_S1_PA"/>
</dbReference>
<evidence type="ECO:0000313" key="4">
    <source>
        <dbReference type="Proteomes" id="UP001487740"/>
    </source>
</evidence>
<accession>A0AAW0UUL8</accession>
<dbReference type="Proteomes" id="UP001487740">
    <property type="component" value="Unassembled WGS sequence"/>
</dbReference>
<dbReference type="PANTHER" id="PTHR24260">
    <property type="match status" value="1"/>
</dbReference>
<dbReference type="GO" id="GO:0004252">
    <property type="term" value="F:serine-type endopeptidase activity"/>
    <property type="evidence" value="ECO:0007669"/>
    <property type="project" value="InterPro"/>
</dbReference>
<evidence type="ECO:0000259" key="2">
    <source>
        <dbReference type="PROSITE" id="PS50240"/>
    </source>
</evidence>
<evidence type="ECO:0000313" key="3">
    <source>
        <dbReference type="EMBL" id="KAK8403750.1"/>
    </source>
</evidence>
<keyword evidence="1" id="KW-0732">Signal</keyword>
<keyword evidence="4" id="KW-1185">Reference proteome</keyword>
<dbReference type="Gene3D" id="2.40.10.10">
    <property type="entry name" value="Trypsin-like serine proteases"/>
    <property type="match status" value="1"/>
</dbReference>
<dbReference type="GO" id="GO:0006508">
    <property type="term" value="P:proteolysis"/>
    <property type="evidence" value="ECO:0007669"/>
    <property type="project" value="InterPro"/>
</dbReference>
<name>A0AAW0UUL8_SCYPA</name>
<dbReference type="PANTHER" id="PTHR24260:SF136">
    <property type="entry name" value="GH08193P-RELATED"/>
    <property type="match status" value="1"/>
</dbReference>
<dbReference type="AlphaFoldDB" id="A0AAW0UUL8"/>
<comment type="caution">
    <text evidence="3">The sequence shown here is derived from an EMBL/GenBank/DDBJ whole genome shotgun (WGS) entry which is preliminary data.</text>
</comment>
<feature type="domain" description="Peptidase S1" evidence="2">
    <location>
        <begin position="177"/>
        <end position="458"/>
    </location>
</feature>
<evidence type="ECO:0000256" key="1">
    <source>
        <dbReference type="SAM" id="SignalP"/>
    </source>
</evidence>
<feature type="signal peptide" evidence="1">
    <location>
        <begin position="1"/>
        <end position="18"/>
    </location>
</feature>
<dbReference type="EMBL" id="JARAKH010000005">
    <property type="protein sequence ID" value="KAK8403750.1"/>
    <property type="molecule type" value="Genomic_DNA"/>
</dbReference>
<gene>
    <name evidence="3" type="ORF">O3P69_000092</name>
</gene>